<organism evidence="9 10">
    <name type="scientific">Salix brachista</name>
    <dbReference type="NCBI Taxonomy" id="2182728"/>
    <lineage>
        <taxon>Eukaryota</taxon>
        <taxon>Viridiplantae</taxon>
        <taxon>Streptophyta</taxon>
        <taxon>Embryophyta</taxon>
        <taxon>Tracheophyta</taxon>
        <taxon>Spermatophyta</taxon>
        <taxon>Magnoliopsida</taxon>
        <taxon>eudicotyledons</taxon>
        <taxon>Gunneridae</taxon>
        <taxon>Pentapetalae</taxon>
        <taxon>rosids</taxon>
        <taxon>fabids</taxon>
        <taxon>Malpighiales</taxon>
        <taxon>Salicaceae</taxon>
        <taxon>Saliceae</taxon>
        <taxon>Salix</taxon>
    </lineage>
</organism>
<dbReference type="PROSITE" id="PS00316">
    <property type="entry name" value="THAUMATIN_1"/>
    <property type="match status" value="2"/>
</dbReference>
<evidence type="ECO:0000256" key="8">
    <source>
        <dbReference type="PROSITE-ProRule" id="PRU00221"/>
    </source>
</evidence>
<evidence type="ECO:0000256" key="7">
    <source>
        <dbReference type="HAMAP-Rule" id="MF_03037"/>
    </source>
</evidence>
<evidence type="ECO:0000256" key="2">
    <source>
        <dbReference type="ARBA" id="ARBA00010607"/>
    </source>
</evidence>
<keyword evidence="3" id="KW-0964">Secreted</keyword>
<dbReference type="PRINTS" id="PR00347">
    <property type="entry name" value="THAUMATIN"/>
</dbReference>
<dbReference type="HAMAP" id="MF_03037">
    <property type="entry name" value="ciao1"/>
    <property type="match status" value="1"/>
</dbReference>
<dbReference type="SUPFAM" id="SSF49870">
    <property type="entry name" value="Osmotin, thaumatin-like protein"/>
    <property type="match status" value="2"/>
</dbReference>
<dbReference type="PROSITE" id="PS51367">
    <property type="entry name" value="THAUMATIN_2"/>
    <property type="match status" value="2"/>
</dbReference>
<evidence type="ECO:0000313" key="10">
    <source>
        <dbReference type="Proteomes" id="UP000326939"/>
    </source>
</evidence>
<dbReference type="AlphaFoldDB" id="A0A5N5JSJ1"/>
<keyword evidence="10" id="KW-1185">Reference proteome</keyword>
<keyword evidence="5" id="KW-0677">Repeat</keyword>
<dbReference type="InterPro" id="IPR019775">
    <property type="entry name" value="WD40_repeat_CS"/>
</dbReference>
<dbReference type="PROSITE" id="PS00678">
    <property type="entry name" value="WD_REPEATS_1"/>
    <property type="match status" value="1"/>
</dbReference>
<dbReference type="InterPro" id="IPR017949">
    <property type="entry name" value="Thaumatin_CS"/>
</dbReference>
<dbReference type="FunFam" id="2.60.110.10:FF:000002">
    <property type="entry name" value="Thaumatin-like protein 1a"/>
    <property type="match status" value="2"/>
</dbReference>
<dbReference type="GO" id="GO:0097361">
    <property type="term" value="C:cytosolic [4Fe-4S] assembly targeting complex"/>
    <property type="evidence" value="ECO:0007669"/>
    <property type="project" value="InterPro"/>
</dbReference>
<dbReference type="InterPro" id="IPR028608">
    <property type="entry name" value="CIAO1/Cia1"/>
</dbReference>
<evidence type="ECO:0000256" key="1">
    <source>
        <dbReference type="ARBA" id="ARBA00004613"/>
    </source>
</evidence>
<keyword evidence="6" id="KW-1015">Disulfide bond</keyword>
<protein>
    <recommendedName>
        <fullName evidence="7">Probable cytosolic iron-sulfur protein assembly protein CIAO1 homolog</fullName>
    </recommendedName>
</protein>
<dbReference type="SMART" id="SM00205">
    <property type="entry name" value="THN"/>
    <property type="match status" value="2"/>
</dbReference>
<dbReference type="CDD" id="cd09218">
    <property type="entry name" value="TLP-PA"/>
    <property type="match status" value="2"/>
</dbReference>
<evidence type="ECO:0000256" key="4">
    <source>
        <dbReference type="ARBA" id="ARBA00022574"/>
    </source>
</evidence>
<comment type="function">
    <text evidence="7">Essential component of the cytosolic iron-sulfur (Fe/S) protein assembly machinery. Required for the maturation of extramitochondrial Fe/S proteins.</text>
</comment>
<dbReference type="InterPro" id="IPR037176">
    <property type="entry name" value="Osmotin/thaumatin-like_sf"/>
</dbReference>
<feature type="repeat" description="WD" evidence="8">
    <location>
        <begin position="338"/>
        <end position="370"/>
    </location>
</feature>
<dbReference type="Pfam" id="PF00314">
    <property type="entry name" value="Thaumatin"/>
    <property type="match status" value="2"/>
</dbReference>
<dbReference type="PANTHER" id="PTHR31048">
    <property type="entry name" value="OS03G0233200 PROTEIN"/>
    <property type="match status" value="1"/>
</dbReference>
<feature type="repeat" description="WD" evidence="8">
    <location>
        <begin position="285"/>
        <end position="323"/>
    </location>
</feature>
<comment type="subcellular location">
    <subcellularLocation>
        <location evidence="1">Secreted</location>
    </subcellularLocation>
</comment>
<dbReference type="SMART" id="SM00320">
    <property type="entry name" value="WD40"/>
    <property type="match status" value="4"/>
</dbReference>
<proteinExistence type="inferred from homology"/>
<dbReference type="Gene3D" id="2.130.10.10">
    <property type="entry name" value="YVTN repeat-like/Quinoprotein amine dehydrogenase"/>
    <property type="match status" value="1"/>
</dbReference>
<comment type="similarity">
    <text evidence="7">Belongs to the WD repeat CIA1 family.</text>
</comment>
<dbReference type="PROSITE" id="PS50294">
    <property type="entry name" value="WD_REPEATS_REGION"/>
    <property type="match status" value="3"/>
</dbReference>
<evidence type="ECO:0000313" key="9">
    <source>
        <dbReference type="EMBL" id="KAB5520115.1"/>
    </source>
</evidence>
<evidence type="ECO:0000256" key="6">
    <source>
        <dbReference type="ARBA" id="ARBA00023157"/>
    </source>
</evidence>
<dbReference type="EMBL" id="VDCV01000016">
    <property type="protein sequence ID" value="KAB5520115.1"/>
    <property type="molecule type" value="Genomic_DNA"/>
</dbReference>
<gene>
    <name evidence="9" type="ORF">DKX38_024434</name>
</gene>
<dbReference type="InterPro" id="IPR036322">
    <property type="entry name" value="WD40_repeat_dom_sf"/>
</dbReference>
<name>A0A5N5JSJ1_9ROSI</name>
<reference evidence="10" key="1">
    <citation type="journal article" date="2019" name="Gigascience">
        <title>De novo genome assembly of the endangered Acer yangbiense, a plant species with extremely small populations endemic to Yunnan Province, China.</title>
        <authorList>
            <person name="Yang J."/>
            <person name="Wariss H.M."/>
            <person name="Tao L."/>
            <person name="Zhang R."/>
            <person name="Yun Q."/>
            <person name="Hollingsworth P."/>
            <person name="Dao Z."/>
            <person name="Luo G."/>
            <person name="Guo H."/>
            <person name="Ma Y."/>
            <person name="Sun W."/>
        </authorList>
    </citation>
    <scope>NUCLEOTIDE SEQUENCE [LARGE SCALE GENOMIC DNA]</scope>
    <source>
        <strain evidence="10">cv. br00</strain>
    </source>
</reference>
<sequence>MYILRTVRLNRLRINTAVALEVLNYQHSSYLGVKKTGICGVHCITILLTCTHAGAQSVTFSFTNKCPYTVWPGTLTNPGSPAFSSTGFTLEAGASSSLSAPATWAGRFWARTQCSTDASGKFVCATADCASGVIECNGAGANPPASLAEFKLSGDGGKDFYDISLVDGFNLPLSITPQGGSGCPSTSCAANVNAVCDPSLAVRGADGTVIACKSACVAFNQPQYCCTPPNNTPETCPPTQYSMTFKQQCPQAYSYAYDDKSSTFTSDLILIMEDGNMELKEIQTLEGHSDRVWSLAWNPATGTSNNPPVLASCSGDKTVRIWEQTPSNGLWNCKAVLDETHTRTVRSCAWSPCGKLLATSSFDATTAIWENIGGDFECVSTLEGHENEVKSVSWNASGSLLATCSRDKTVWIWEVMPGNEFECVSVLQGHTQDVKMVKWHPTMDVLFSCSYDNTVKFKKMQNNVEFLVELQVWADDGTGDWHCAQTLGESNKYYLSLLFLSNWTRVDFYSAVTLLLYGRLLLMLKETEWLPVGIDDLTLKIWKTDDGGMESSNDLASWIHLPREYVRFMHCITFALSQVIMIEQSFQFIGQVLILCFYTSSHLNREGIIASGAADDALRFFVESNDGLVDGPSYKLLLKREKAHDMDINSVQWGPKTRNQNLVNKQLPLSHDSTALMLLSFKESKYPSTSLVIHYISLLACPSIAKKKNYLQPELPAMTNQIPLSLTFTLLLFCFKHGGAQTVTFSFKNNCPFTVWPANLNNADSPQLSLTGFTLTAGATSSLSTPASWSGRFWGRTRCNTSSSGKFTCGTGDCASGRVECHGAGGIPPASLAEFTLKGNDGRDFYDISLVDGFNIPLSVIPQAGPSGCPSPSCAANVNAVCDSKLAVKGSDGTVIACKSACLAFNQPQFCCTGEFSTPDKCLASNYTSIFKQQCPQAYSYAYDDKSSLFTCPSGSNYLITFCP</sequence>
<dbReference type="Proteomes" id="UP000326939">
    <property type="component" value="Chromosome 16"/>
</dbReference>
<comment type="similarity">
    <text evidence="2">Belongs to the thaumatin family.</text>
</comment>
<dbReference type="Gene3D" id="2.60.110.10">
    <property type="entry name" value="Thaumatin"/>
    <property type="match status" value="2"/>
</dbReference>
<dbReference type="GO" id="GO:0005576">
    <property type="term" value="C:extracellular region"/>
    <property type="evidence" value="ECO:0007669"/>
    <property type="project" value="UniProtKB-SubCell"/>
</dbReference>
<dbReference type="InterPro" id="IPR001938">
    <property type="entry name" value="Thaumatin"/>
</dbReference>
<accession>A0A5N5JSJ1</accession>
<dbReference type="GO" id="GO:0016226">
    <property type="term" value="P:iron-sulfur cluster assembly"/>
    <property type="evidence" value="ECO:0007669"/>
    <property type="project" value="UniProtKB-UniRule"/>
</dbReference>
<feature type="repeat" description="WD" evidence="8">
    <location>
        <begin position="427"/>
        <end position="468"/>
    </location>
</feature>
<keyword evidence="4 8" id="KW-0853">WD repeat</keyword>
<dbReference type="InterPro" id="IPR001680">
    <property type="entry name" value="WD40_rpt"/>
</dbReference>
<dbReference type="InterPro" id="IPR015943">
    <property type="entry name" value="WD40/YVTN_repeat-like_dom_sf"/>
</dbReference>
<dbReference type="PROSITE" id="PS50082">
    <property type="entry name" value="WD_REPEATS_2"/>
    <property type="match status" value="4"/>
</dbReference>
<feature type="repeat" description="WD" evidence="8">
    <location>
        <begin position="382"/>
        <end position="415"/>
    </location>
</feature>
<evidence type="ECO:0000256" key="5">
    <source>
        <dbReference type="ARBA" id="ARBA00022737"/>
    </source>
</evidence>
<dbReference type="SUPFAM" id="SSF50978">
    <property type="entry name" value="WD40 repeat-like"/>
    <property type="match status" value="1"/>
</dbReference>
<comment type="caution">
    <text evidence="9">The sequence shown here is derived from an EMBL/GenBank/DDBJ whole genome shotgun (WGS) entry which is preliminary data.</text>
</comment>
<evidence type="ECO:0000256" key="3">
    <source>
        <dbReference type="ARBA" id="ARBA00022525"/>
    </source>
</evidence>
<dbReference type="Pfam" id="PF00400">
    <property type="entry name" value="WD40"/>
    <property type="match status" value="4"/>
</dbReference>
<dbReference type="CDD" id="cd00200">
    <property type="entry name" value="WD40"/>
    <property type="match status" value="1"/>
</dbReference>